<proteinExistence type="predicted"/>
<dbReference type="EMBL" id="CP075584">
    <property type="protein sequence ID" value="WBM79470.1"/>
    <property type="molecule type" value="Genomic_DNA"/>
</dbReference>
<evidence type="ECO:0000256" key="1">
    <source>
        <dbReference type="SAM" id="SignalP"/>
    </source>
</evidence>
<accession>A0ABY7NAF8</accession>
<dbReference type="Proteomes" id="UP001212421">
    <property type="component" value="Chromosome"/>
</dbReference>
<keyword evidence="3" id="KW-1185">Reference proteome</keyword>
<organism evidence="2 3">
    <name type="scientific">Cryobacterium breve</name>
    <dbReference type="NCBI Taxonomy" id="1259258"/>
    <lineage>
        <taxon>Bacteria</taxon>
        <taxon>Bacillati</taxon>
        <taxon>Actinomycetota</taxon>
        <taxon>Actinomycetes</taxon>
        <taxon>Micrococcales</taxon>
        <taxon>Microbacteriaceae</taxon>
        <taxon>Cryobacterium</taxon>
    </lineage>
</organism>
<keyword evidence="1" id="KW-0732">Signal</keyword>
<feature type="chain" id="PRO_5045897719" evidence="1">
    <location>
        <begin position="34"/>
        <end position="593"/>
    </location>
</feature>
<sequence length="593" mass="61653">MKFMSQRRLPHKLLRSLAAVTACLVIVAGLVAAQPAGPASAIVKSTPPDTNDVYAKDFNPGNIISDANFYNGSAMTTPTVQSFLTAQGVDCTGTLCLKSYRQTTVDIPADTWCSAYTGVASEFAASMIAKVGAACGISQRVLLTLLQKEQQLVTRSDPNQSLLDMATGFSCSDTSDCEVAFAGFFKQVYGAAHRFRSYESGTAYRSGTTVAIRYNPDITCGSAKVTIWNKATSALYNYTPYQPNTEALLPENFFAKGDSCSAYGNRNFWSVYNGWFDSSTSGSVPTVNAISGQDRYDTAAAISLKSFPGVNVKVPVVYLAAGTNFPDALSAAPAAAALGGPLLLSLPDRLPDSVLAEVKRLAPQRIVVVGGTDSIGATVYAQLATIQSQITRLDGTDRYDTSRKIAKDAYTRLLDLNPSKVEVVYVASGANFPDALSAGAVAGAIGAPVILVNGSADAVDTPTADLLTALNATKATVVGGPPSISPSYSQSLAALVPILPISGSDRFDTNIKLNKSAPSTGDSVYVATGFSFPDALAGAAAAGAGHDALYLAQTACVPAPAVESILATHVATVYPLGGPTTLTNKVSQLVSCQ</sequence>
<dbReference type="InterPro" id="IPR007253">
    <property type="entry name" value="Cell_wall-bd_2"/>
</dbReference>
<name>A0ABY7NAF8_9MICO</name>
<protein>
    <submittedName>
        <fullName evidence="2">Cell wall-binding repeat-containing protein</fullName>
    </submittedName>
</protein>
<evidence type="ECO:0000313" key="3">
    <source>
        <dbReference type="Proteomes" id="UP001212421"/>
    </source>
</evidence>
<dbReference type="PANTHER" id="PTHR30032:SF8">
    <property type="entry name" value="GERMINATION-SPECIFIC N-ACETYLMURAMOYL-L-ALANINE AMIDASE"/>
    <property type="match status" value="1"/>
</dbReference>
<dbReference type="Gene3D" id="3.40.50.12090">
    <property type="match status" value="2"/>
</dbReference>
<dbReference type="RefSeq" id="WP_281534048.1">
    <property type="nucleotide sequence ID" value="NZ_CP075584.1"/>
</dbReference>
<feature type="signal peptide" evidence="1">
    <location>
        <begin position="1"/>
        <end position="33"/>
    </location>
</feature>
<dbReference type="InterPro" id="IPR051922">
    <property type="entry name" value="Bact_Sporulation_Assoc"/>
</dbReference>
<evidence type="ECO:0000313" key="2">
    <source>
        <dbReference type="EMBL" id="WBM79470.1"/>
    </source>
</evidence>
<dbReference type="PANTHER" id="PTHR30032">
    <property type="entry name" value="N-ACETYLMURAMOYL-L-ALANINE AMIDASE-RELATED"/>
    <property type="match status" value="1"/>
</dbReference>
<reference evidence="2 3" key="1">
    <citation type="submission" date="2021-05" db="EMBL/GenBank/DDBJ databases">
        <authorList>
            <person name="Kumar R."/>
            <person name="Kumar A."/>
            <person name="Mukhia S."/>
        </authorList>
    </citation>
    <scope>NUCLEOTIDE SEQUENCE [LARGE SCALE GENOMIC DNA]</scope>
    <source>
        <strain evidence="2 3">ERMR7:08</strain>
    </source>
</reference>
<dbReference type="Pfam" id="PF04122">
    <property type="entry name" value="CW_binding_2"/>
    <property type="match status" value="3"/>
</dbReference>
<gene>
    <name evidence="2" type="ORF">KIV56_14145</name>
</gene>